<comment type="caution">
    <text evidence="3">The sequence shown here is derived from an EMBL/GenBank/DDBJ whole genome shotgun (WGS) entry which is preliminary data.</text>
</comment>
<proteinExistence type="predicted"/>
<accession>A0A926WJ67</accession>
<evidence type="ECO:0000256" key="2">
    <source>
        <dbReference type="SAM" id="Phobius"/>
    </source>
</evidence>
<evidence type="ECO:0000313" key="3">
    <source>
        <dbReference type="EMBL" id="MBD2295584.1"/>
    </source>
</evidence>
<feature type="region of interest" description="Disordered" evidence="1">
    <location>
        <begin position="77"/>
        <end position="222"/>
    </location>
</feature>
<organism evidence="3 4">
    <name type="scientific">Anabaena sphaerica FACHB-251</name>
    <dbReference type="NCBI Taxonomy" id="2692883"/>
    <lineage>
        <taxon>Bacteria</taxon>
        <taxon>Bacillati</taxon>
        <taxon>Cyanobacteriota</taxon>
        <taxon>Cyanophyceae</taxon>
        <taxon>Nostocales</taxon>
        <taxon>Nostocaceae</taxon>
        <taxon>Anabaena</taxon>
    </lineage>
</organism>
<dbReference type="Proteomes" id="UP000662185">
    <property type="component" value="Unassembled WGS sequence"/>
</dbReference>
<gene>
    <name evidence="3" type="ORF">H6G06_19430</name>
</gene>
<dbReference type="EMBL" id="JACJQU010000014">
    <property type="protein sequence ID" value="MBD2295584.1"/>
    <property type="molecule type" value="Genomic_DNA"/>
</dbReference>
<keyword evidence="2" id="KW-0812">Transmembrane</keyword>
<dbReference type="AlphaFoldDB" id="A0A926WJ67"/>
<reference evidence="4" key="1">
    <citation type="journal article" date="2020" name="ISME J.">
        <title>Comparative genomics reveals insights into cyanobacterial evolution and habitat adaptation.</title>
        <authorList>
            <person name="Chen M.Y."/>
            <person name="Teng W.K."/>
            <person name="Zhao L."/>
            <person name="Hu C.X."/>
            <person name="Zhou Y.K."/>
            <person name="Han B.P."/>
            <person name="Song L.R."/>
            <person name="Shu W.S."/>
        </authorList>
    </citation>
    <scope>NUCLEOTIDE SEQUENCE [LARGE SCALE GENOMIC DNA]</scope>
    <source>
        <strain evidence="4">FACHB-251</strain>
    </source>
</reference>
<feature type="compositionally biased region" description="Acidic residues" evidence="1">
    <location>
        <begin position="201"/>
        <end position="215"/>
    </location>
</feature>
<feature type="compositionally biased region" description="Acidic residues" evidence="1">
    <location>
        <begin position="115"/>
        <end position="133"/>
    </location>
</feature>
<keyword evidence="4" id="KW-1185">Reference proteome</keyword>
<evidence type="ECO:0000313" key="4">
    <source>
        <dbReference type="Proteomes" id="UP000662185"/>
    </source>
</evidence>
<sequence length="222" mass="24818">MAGIRLILLVVVLGGLILLLVQNFSPALPLVFLGMRTQPLPLSLWILFSIAAGGLTSFVIASLFKFTNYFTQQASSSKSTTTAPRVKTNPKKETIPPPSNPRRPVADTDYTTSNEFDDWETDANQGDDWDVEEPQQTPSPKTYPNQQAPKNVSQSDSVYSYSSQEPKNTGVGKTESIYDADYRVIIPPYQPPTTNPTTTQSDDDWDFFEDEDFADDNERPRR</sequence>
<feature type="compositionally biased region" description="Polar residues" evidence="1">
    <location>
        <begin position="134"/>
        <end position="151"/>
    </location>
</feature>
<keyword evidence="2" id="KW-0472">Membrane</keyword>
<feature type="compositionally biased region" description="Low complexity" evidence="1">
    <location>
        <begin position="152"/>
        <end position="164"/>
    </location>
</feature>
<evidence type="ECO:0000256" key="1">
    <source>
        <dbReference type="SAM" id="MobiDB-lite"/>
    </source>
</evidence>
<dbReference type="RefSeq" id="WP_190563099.1">
    <property type="nucleotide sequence ID" value="NZ_JACJQU010000014.1"/>
</dbReference>
<keyword evidence="2" id="KW-1133">Transmembrane helix</keyword>
<name>A0A926WJ67_9NOST</name>
<feature type="transmembrane region" description="Helical" evidence="2">
    <location>
        <begin position="45"/>
        <end position="64"/>
    </location>
</feature>
<protein>
    <submittedName>
        <fullName evidence="3">LapA family protein</fullName>
    </submittedName>
</protein>